<dbReference type="EMBL" id="MU150313">
    <property type="protein sequence ID" value="KAF9459611.1"/>
    <property type="molecule type" value="Genomic_DNA"/>
</dbReference>
<evidence type="ECO:0000313" key="1">
    <source>
        <dbReference type="EMBL" id="KAF9459611.1"/>
    </source>
</evidence>
<reference evidence="1" key="1">
    <citation type="submission" date="2020-11" db="EMBL/GenBank/DDBJ databases">
        <authorList>
            <consortium name="DOE Joint Genome Institute"/>
            <person name="Ahrendt S."/>
            <person name="Riley R."/>
            <person name="Andreopoulos W."/>
            <person name="Labutti K."/>
            <person name="Pangilinan J."/>
            <person name="Ruiz-Duenas F.J."/>
            <person name="Barrasa J.M."/>
            <person name="Sanchez-Garcia M."/>
            <person name="Camarero S."/>
            <person name="Miyauchi S."/>
            <person name="Serrano A."/>
            <person name="Linde D."/>
            <person name="Babiker R."/>
            <person name="Drula E."/>
            <person name="Ayuso-Fernandez I."/>
            <person name="Pacheco R."/>
            <person name="Padilla G."/>
            <person name="Ferreira P."/>
            <person name="Barriuso J."/>
            <person name="Kellner H."/>
            <person name="Castanera R."/>
            <person name="Alfaro M."/>
            <person name="Ramirez L."/>
            <person name="Pisabarro A.G."/>
            <person name="Kuo A."/>
            <person name="Tritt A."/>
            <person name="Lipzen A."/>
            <person name="He G."/>
            <person name="Yan M."/>
            <person name="Ng V."/>
            <person name="Cullen D."/>
            <person name="Martin F."/>
            <person name="Rosso M.-N."/>
            <person name="Henrissat B."/>
            <person name="Hibbett D."/>
            <person name="Martinez A.T."/>
            <person name="Grigoriev I.V."/>
        </authorList>
    </citation>
    <scope>NUCLEOTIDE SEQUENCE</scope>
    <source>
        <strain evidence="1">CBS 247.69</strain>
    </source>
</reference>
<gene>
    <name evidence="1" type="ORF">BDZ94DRAFT_1312228</name>
</gene>
<organism evidence="1 2">
    <name type="scientific">Collybia nuda</name>
    <dbReference type="NCBI Taxonomy" id="64659"/>
    <lineage>
        <taxon>Eukaryota</taxon>
        <taxon>Fungi</taxon>
        <taxon>Dikarya</taxon>
        <taxon>Basidiomycota</taxon>
        <taxon>Agaricomycotina</taxon>
        <taxon>Agaricomycetes</taxon>
        <taxon>Agaricomycetidae</taxon>
        <taxon>Agaricales</taxon>
        <taxon>Tricholomatineae</taxon>
        <taxon>Clitocybaceae</taxon>
        <taxon>Collybia</taxon>
    </lineage>
</organism>
<accession>A0A9P5Y1F4</accession>
<dbReference type="OrthoDB" id="2977329at2759"/>
<evidence type="ECO:0000313" key="2">
    <source>
        <dbReference type="Proteomes" id="UP000807353"/>
    </source>
</evidence>
<sequence>MDIPQDMINEVIDILYDSDDSKALKACTSVSHSFRLRSRKLLFSTITIDSPRLVRALRSLLYQRPEVSRLIQKLCISSLDRDTLMQLPLVLPRLNYVQHLELGGKNGHVRLDKILTDYNLMIMEVLRLPQIHTLSLSSIWNFPSAFLRIPPHLTHLNMMFVECVRSPRLESAITILNQPLKSVHIHDLLAIPQWPLAESCGFRRLVMGKSGQRVQPIVDAGSQSIEEIIWRNYMFYDYGSVDFSKLQNLRILSFEILVARDMETPQITLLWESITSLLKQRAVAQSLEILNFAIKPHQTLGYLERDIVYFGQGTLWSLLADPSYFPRMRKVTVHLVNEFHDSPVKNETFRSAVSQNFPLLEATGMLHTKLCNDFDWTNFL</sequence>
<dbReference type="Proteomes" id="UP000807353">
    <property type="component" value="Unassembled WGS sequence"/>
</dbReference>
<name>A0A9P5Y1F4_9AGAR</name>
<proteinExistence type="predicted"/>
<keyword evidence="2" id="KW-1185">Reference proteome</keyword>
<dbReference type="AlphaFoldDB" id="A0A9P5Y1F4"/>
<protein>
    <submittedName>
        <fullName evidence="1">Uncharacterized protein</fullName>
    </submittedName>
</protein>
<comment type="caution">
    <text evidence="1">The sequence shown here is derived from an EMBL/GenBank/DDBJ whole genome shotgun (WGS) entry which is preliminary data.</text>
</comment>